<organism evidence="2 3">
    <name type="scientific">Penicillium frequentans</name>
    <dbReference type="NCBI Taxonomy" id="3151616"/>
    <lineage>
        <taxon>Eukaryota</taxon>
        <taxon>Fungi</taxon>
        <taxon>Dikarya</taxon>
        <taxon>Ascomycota</taxon>
        <taxon>Pezizomycotina</taxon>
        <taxon>Eurotiomycetes</taxon>
        <taxon>Eurotiomycetidae</taxon>
        <taxon>Eurotiales</taxon>
        <taxon>Aspergillaceae</taxon>
        <taxon>Penicillium</taxon>
    </lineage>
</organism>
<feature type="transmembrane region" description="Helical" evidence="1">
    <location>
        <begin position="24"/>
        <end position="45"/>
    </location>
</feature>
<accession>A0AAD6CW79</accession>
<dbReference type="EMBL" id="JAQIZZ010000005">
    <property type="protein sequence ID" value="KAJ5541272.1"/>
    <property type="molecule type" value="Genomic_DNA"/>
</dbReference>
<dbReference type="AlphaFoldDB" id="A0AAD6CW79"/>
<keyword evidence="1" id="KW-0472">Membrane</keyword>
<dbReference type="Pfam" id="PF10906">
    <property type="entry name" value="Mrx7"/>
    <property type="match status" value="1"/>
</dbReference>
<dbReference type="Proteomes" id="UP001220324">
    <property type="component" value="Unassembled WGS sequence"/>
</dbReference>
<proteinExistence type="predicted"/>
<evidence type="ECO:0000313" key="2">
    <source>
        <dbReference type="EMBL" id="KAJ5541272.1"/>
    </source>
</evidence>
<name>A0AAD6CW79_9EURO</name>
<gene>
    <name evidence="2" type="ORF">N7494_006348</name>
</gene>
<reference evidence="2 3" key="1">
    <citation type="journal article" date="2023" name="IMA Fungus">
        <title>Comparative genomic study of the Penicillium genus elucidates a diverse pangenome and 15 lateral gene transfer events.</title>
        <authorList>
            <person name="Petersen C."/>
            <person name="Sorensen T."/>
            <person name="Nielsen M.R."/>
            <person name="Sondergaard T.E."/>
            <person name="Sorensen J.L."/>
            <person name="Fitzpatrick D.A."/>
            <person name="Frisvad J.C."/>
            <person name="Nielsen K.L."/>
        </authorList>
    </citation>
    <scope>NUCLEOTIDE SEQUENCE [LARGE SCALE GENOMIC DNA]</scope>
    <source>
        <strain evidence="2 3">IBT 35679</strain>
    </source>
</reference>
<protein>
    <submittedName>
        <fullName evidence="2">Uncharacterized protein</fullName>
    </submittedName>
</protein>
<dbReference type="InterPro" id="IPR020301">
    <property type="entry name" value="Mrx7"/>
</dbReference>
<comment type="caution">
    <text evidence="2">The sequence shown here is derived from an EMBL/GenBank/DDBJ whole genome shotgun (WGS) entry which is preliminary data.</text>
</comment>
<keyword evidence="1" id="KW-1133">Transmembrane helix</keyword>
<keyword evidence="1" id="KW-0812">Transmembrane</keyword>
<evidence type="ECO:0000313" key="3">
    <source>
        <dbReference type="Proteomes" id="UP001220324"/>
    </source>
</evidence>
<keyword evidence="3" id="KW-1185">Reference proteome</keyword>
<evidence type="ECO:0000256" key="1">
    <source>
        <dbReference type="SAM" id="Phobius"/>
    </source>
</evidence>
<sequence length="123" mass="14100">MCQGNGGNSVRGLPKDLDISPDPLIFAIVFASASFFWPIATNMVWKGLWLAELERALVSRLLQSQQWHNIVGRIHQRVQYHRHGVPMEESRTSLSDGNQLNRFLKYFKEELQDQAKGKPPNKL</sequence>